<gene>
    <name evidence="2" type="ORF">SAMN04488113_13213</name>
</gene>
<evidence type="ECO:0008006" key="4">
    <source>
        <dbReference type="Google" id="ProtNLM"/>
    </source>
</evidence>
<evidence type="ECO:0000256" key="1">
    <source>
        <dbReference type="SAM" id="MobiDB-lite"/>
    </source>
</evidence>
<evidence type="ECO:0000313" key="2">
    <source>
        <dbReference type="EMBL" id="SEI91321.1"/>
    </source>
</evidence>
<dbReference type="RefSeq" id="WP_177170545.1">
    <property type="nucleotide sequence ID" value="NZ_FNYW01000032.1"/>
</dbReference>
<sequence>MDIVSMIMNQLGNNDTMSSVAKRANTDTSTVQKIAQMGLPMIMDGLNKQTSKDTKASEELASSASKHADDNTENLNHLLEKTDESEGNHLLDMAFGSKKQKVEEKIAEKTGAETSKVKSVLSMLAPLALSMIAKRSSNSQSLTGSGVSQLLGGLTDNVKKQSSTSDYGDILSSVFGGSDNTSNTSDNGDNAVDKAKDVLGNIFK</sequence>
<feature type="region of interest" description="Disordered" evidence="1">
    <location>
        <begin position="49"/>
        <end position="72"/>
    </location>
</feature>
<dbReference type="Proteomes" id="UP000198564">
    <property type="component" value="Unassembled WGS sequence"/>
</dbReference>
<dbReference type="Pfam" id="PF06078">
    <property type="entry name" value="DUF937"/>
    <property type="match status" value="1"/>
</dbReference>
<dbReference type="AlphaFoldDB" id="A0A1H6UG71"/>
<dbReference type="InterPro" id="IPR009282">
    <property type="entry name" value="DUF937"/>
</dbReference>
<dbReference type="STRING" id="1130080.SAMN04488113_13213"/>
<name>A0A1H6UG71_9LACT</name>
<organism evidence="2 3">
    <name type="scientific">Alkalibacterium gilvum</name>
    <dbReference type="NCBI Taxonomy" id="1130080"/>
    <lineage>
        <taxon>Bacteria</taxon>
        <taxon>Bacillati</taxon>
        <taxon>Bacillota</taxon>
        <taxon>Bacilli</taxon>
        <taxon>Lactobacillales</taxon>
        <taxon>Carnobacteriaceae</taxon>
        <taxon>Alkalibacterium</taxon>
    </lineage>
</organism>
<keyword evidence="3" id="KW-1185">Reference proteome</keyword>
<protein>
    <recommendedName>
        <fullName evidence="4">DUF937 domain-containing protein</fullName>
    </recommendedName>
</protein>
<reference evidence="3" key="1">
    <citation type="submission" date="2016-10" db="EMBL/GenBank/DDBJ databases">
        <authorList>
            <person name="Varghese N."/>
            <person name="Submissions S."/>
        </authorList>
    </citation>
    <scope>NUCLEOTIDE SEQUENCE [LARGE SCALE GENOMIC DNA]</scope>
    <source>
        <strain evidence="3">DSM 25751</strain>
    </source>
</reference>
<accession>A0A1H6UG71</accession>
<evidence type="ECO:0000313" key="3">
    <source>
        <dbReference type="Proteomes" id="UP000198564"/>
    </source>
</evidence>
<dbReference type="EMBL" id="FNYW01000032">
    <property type="protein sequence ID" value="SEI91321.1"/>
    <property type="molecule type" value="Genomic_DNA"/>
</dbReference>
<proteinExistence type="predicted"/>